<dbReference type="FunFam" id="1.10.405.10:FF:000001">
    <property type="entry name" value="Rab GDP dissociation inhibitor"/>
    <property type="match status" value="1"/>
</dbReference>
<evidence type="ECO:0000256" key="2">
    <source>
        <dbReference type="RuleBase" id="RU363124"/>
    </source>
</evidence>
<dbReference type="SUPFAM" id="SSF54373">
    <property type="entry name" value="FAD-linked reductases, C-terminal domain"/>
    <property type="match status" value="1"/>
</dbReference>
<evidence type="ECO:0000256" key="1">
    <source>
        <dbReference type="ARBA" id="ARBA00005593"/>
    </source>
</evidence>
<dbReference type="AlphaFoldDB" id="R7QPZ2"/>
<dbReference type="EMBL" id="HG002050">
    <property type="protein sequence ID" value="CDF39531.1"/>
    <property type="molecule type" value="Genomic_DNA"/>
</dbReference>
<dbReference type="PANTHER" id="PTHR11787">
    <property type="entry name" value="RAB GDP-DISSOCIATION INHIBITOR"/>
    <property type="match status" value="1"/>
</dbReference>
<dbReference type="PRINTS" id="PR00892">
    <property type="entry name" value="RABGDI"/>
</dbReference>
<dbReference type="PANTHER" id="PTHR11787:SF8">
    <property type="entry name" value="RAB GDP DISSOCIATION INHIBITOR"/>
    <property type="match status" value="1"/>
</dbReference>
<proteinExistence type="inferred from homology"/>
<evidence type="ECO:0000313" key="4">
    <source>
        <dbReference type="Proteomes" id="UP000012073"/>
    </source>
</evidence>
<dbReference type="Gene3D" id="3.50.50.60">
    <property type="entry name" value="FAD/NAD(P)-binding domain"/>
    <property type="match status" value="1"/>
</dbReference>
<dbReference type="Proteomes" id="UP000012073">
    <property type="component" value="Unassembled WGS sequence"/>
</dbReference>
<dbReference type="InterPro" id="IPR036188">
    <property type="entry name" value="FAD/NAD-bd_sf"/>
</dbReference>
<dbReference type="Gene3D" id="3.30.519.10">
    <property type="entry name" value="Guanine Nucleotide Dissociation Inhibitor, domain 2"/>
    <property type="match status" value="1"/>
</dbReference>
<dbReference type="InterPro" id="IPR000806">
    <property type="entry name" value="RabGDI"/>
</dbReference>
<dbReference type="Pfam" id="PF00996">
    <property type="entry name" value="GDI"/>
    <property type="match status" value="1"/>
</dbReference>
<dbReference type="RefSeq" id="XP_005713443.1">
    <property type="nucleotide sequence ID" value="XM_005713386.1"/>
</dbReference>
<dbReference type="PhylomeDB" id="R7QPZ2"/>
<dbReference type="OMA" id="FETKAKM"/>
<dbReference type="KEGG" id="ccp:CHC_T00009036001"/>
<dbReference type="GO" id="GO:0007264">
    <property type="term" value="P:small GTPase-mediated signal transduction"/>
    <property type="evidence" value="ECO:0007669"/>
    <property type="project" value="InterPro"/>
</dbReference>
<gene>
    <name evidence="3" type="ORF">CHC_T00009036001</name>
</gene>
<dbReference type="PRINTS" id="PR00891">
    <property type="entry name" value="RABGDIREP"/>
</dbReference>
<dbReference type="STRING" id="2769.R7QPZ2"/>
<dbReference type="GO" id="GO:0016192">
    <property type="term" value="P:vesicle-mediated transport"/>
    <property type="evidence" value="ECO:0007669"/>
    <property type="project" value="TreeGrafter"/>
</dbReference>
<dbReference type="Gene3D" id="1.10.405.10">
    <property type="entry name" value="Guanine Nucleotide Dissociation Inhibitor, domain 1"/>
    <property type="match status" value="1"/>
</dbReference>
<accession>R7QPZ2</accession>
<dbReference type="GO" id="GO:0015031">
    <property type="term" value="P:protein transport"/>
    <property type="evidence" value="ECO:0007669"/>
    <property type="project" value="InterPro"/>
</dbReference>
<dbReference type="GeneID" id="17321155"/>
<dbReference type="OrthoDB" id="9446342at2759"/>
<dbReference type="Gramene" id="CDF39531">
    <property type="protein sequence ID" value="CDF39531"/>
    <property type="gene ID" value="CHC_T00009036001"/>
</dbReference>
<protein>
    <recommendedName>
        <fullName evidence="2">Rab GDP dissociation inhibitor</fullName>
    </recommendedName>
</protein>
<dbReference type="GO" id="GO:0005737">
    <property type="term" value="C:cytoplasm"/>
    <property type="evidence" value="ECO:0007669"/>
    <property type="project" value="TreeGrafter"/>
</dbReference>
<dbReference type="SUPFAM" id="SSF51905">
    <property type="entry name" value="FAD/NAD(P)-binding domain"/>
    <property type="match status" value="2"/>
</dbReference>
<dbReference type="InterPro" id="IPR018203">
    <property type="entry name" value="GDP_dissociation_inhibitor"/>
</dbReference>
<name>R7QPZ2_CHOCR</name>
<keyword evidence="4" id="KW-1185">Reference proteome</keyword>
<organism evidence="3 4">
    <name type="scientific">Chondrus crispus</name>
    <name type="common">Carrageen Irish moss</name>
    <name type="synonym">Polymorpha crispa</name>
    <dbReference type="NCBI Taxonomy" id="2769"/>
    <lineage>
        <taxon>Eukaryota</taxon>
        <taxon>Rhodophyta</taxon>
        <taxon>Florideophyceae</taxon>
        <taxon>Rhodymeniophycidae</taxon>
        <taxon>Gigartinales</taxon>
        <taxon>Gigartinaceae</taxon>
        <taxon>Chondrus</taxon>
    </lineage>
</organism>
<reference evidence="4" key="1">
    <citation type="journal article" date="2013" name="Proc. Natl. Acad. Sci. U.S.A.">
        <title>Genome structure and metabolic features in the red seaweed Chondrus crispus shed light on evolution of the Archaeplastida.</title>
        <authorList>
            <person name="Collen J."/>
            <person name="Porcel B."/>
            <person name="Carre W."/>
            <person name="Ball S.G."/>
            <person name="Chaparro C."/>
            <person name="Tonon T."/>
            <person name="Barbeyron T."/>
            <person name="Michel G."/>
            <person name="Noel B."/>
            <person name="Valentin K."/>
            <person name="Elias M."/>
            <person name="Artiguenave F."/>
            <person name="Arun A."/>
            <person name="Aury J.M."/>
            <person name="Barbosa-Neto J.F."/>
            <person name="Bothwell J.H."/>
            <person name="Bouget F.Y."/>
            <person name="Brillet L."/>
            <person name="Cabello-Hurtado F."/>
            <person name="Capella-Gutierrez S."/>
            <person name="Charrier B."/>
            <person name="Cladiere L."/>
            <person name="Cock J.M."/>
            <person name="Coelho S.M."/>
            <person name="Colleoni C."/>
            <person name="Czjzek M."/>
            <person name="Da Silva C."/>
            <person name="Delage L."/>
            <person name="Denoeud F."/>
            <person name="Deschamps P."/>
            <person name="Dittami S.M."/>
            <person name="Gabaldon T."/>
            <person name="Gachon C.M."/>
            <person name="Groisillier A."/>
            <person name="Herve C."/>
            <person name="Jabbari K."/>
            <person name="Katinka M."/>
            <person name="Kloareg B."/>
            <person name="Kowalczyk N."/>
            <person name="Labadie K."/>
            <person name="Leblanc C."/>
            <person name="Lopez P.J."/>
            <person name="McLachlan D.H."/>
            <person name="Meslet-Cladiere L."/>
            <person name="Moustafa A."/>
            <person name="Nehr Z."/>
            <person name="Nyvall Collen P."/>
            <person name="Panaud O."/>
            <person name="Partensky F."/>
            <person name="Poulain J."/>
            <person name="Rensing S.A."/>
            <person name="Rousvoal S."/>
            <person name="Samson G."/>
            <person name="Symeonidi A."/>
            <person name="Weissenbach J."/>
            <person name="Zambounis A."/>
            <person name="Wincker P."/>
            <person name="Boyen C."/>
        </authorList>
    </citation>
    <scope>NUCLEOTIDE SEQUENCE [LARGE SCALE GENOMIC DNA]</scope>
    <source>
        <strain evidence="4">cv. Stackhouse</strain>
    </source>
</reference>
<evidence type="ECO:0000313" key="3">
    <source>
        <dbReference type="EMBL" id="CDF39531.1"/>
    </source>
</evidence>
<sequence length="459" mass="50646">MQSIAIGGKSYDKLADGEYDAVVLGTGLTECMLSGILSVAGLRVLHCDRNDYYGASCASLNIQQMFEKYKAGETPNEQFLGKNRDYNIDLIPKFIMAGGTMVDMLVHTGVTRYLEFKLVDGSFVFSGDRPHKVPATPKEAMTSSLMGLFEKNRCRQFFSYVNHYDPNEPSTHDKLDLKAMTMAELYKYYGLQPDTISFVGHALALYRDESYTTRPAEPTVLRIQLYAASLARHGRSPYLYPLYGLGELPQAFARLAAVHGGTYMLHTPVDEILHNEAGHAVGIRSGDKVAKCRFVAGDPSYFTGKTMHTGRVVRKYCILNSPPPNTRESTSCQIIIPAAQVTPPRKSDIYVLVLSNNHKTTPDGKYLALVSTTVESETPEQELKPGTDLLGHIVESFVAVDELYEPKTGGKEDSCFITRSYDATTHFESTVEDVFDVYKRIFGSDLVLGKGPDAAGSSS</sequence>
<dbReference type="GO" id="GO:0005093">
    <property type="term" value="F:Rab GDP-dissociation inhibitor activity"/>
    <property type="evidence" value="ECO:0007669"/>
    <property type="project" value="InterPro"/>
</dbReference>
<comment type="similarity">
    <text evidence="1 2">Belongs to the Rab GDI family.</text>
</comment>